<gene>
    <name evidence="4" type="primary">oprM_1</name>
    <name evidence="4" type="ORF">NCTC13160_00312</name>
</gene>
<dbReference type="Pfam" id="PF02321">
    <property type="entry name" value="OEP"/>
    <property type="match status" value="2"/>
</dbReference>
<organism evidence="4 5">
    <name type="scientific">Pandoraea pnomenusa</name>
    <dbReference type="NCBI Taxonomy" id="93220"/>
    <lineage>
        <taxon>Bacteria</taxon>
        <taxon>Pseudomonadati</taxon>
        <taxon>Pseudomonadota</taxon>
        <taxon>Betaproteobacteria</taxon>
        <taxon>Burkholderiales</taxon>
        <taxon>Burkholderiaceae</taxon>
        <taxon>Pandoraea</taxon>
    </lineage>
</organism>
<dbReference type="Gene3D" id="2.20.200.10">
    <property type="entry name" value="Outer membrane efflux proteins (OEP)"/>
    <property type="match status" value="1"/>
</dbReference>
<evidence type="ECO:0000313" key="5">
    <source>
        <dbReference type="Proteomes" id="UP000254573"/>
    </source>
</evidence>
<keyword evidence="2" id="KW-0564">Palmitate</keyword>
<dbReference type="InterPro" id="IPR010131">
    <property type="entry name" value="MdtP/NodT-like"/>
</dbReference>
<evidence type="ECO:0000256" key="1">
    <source>
        <dbReference type="ARBA" id="ARBA00007613"/>
    </source>
</evidence>
<dbReference type="GO" id="GO:0005886">
    <property type="term" value="C:plasma membrane"/>
    <property type="evidence" value="ECO:0007669"/>
    <property type="project" value="UniProtKB-SubCell"/>
</dbReference>
<dbReference type="PANTHER" id="PTHR30203:SF25">
    <property type="entry name" value="OUTER MEMBRANE PROTEIN-RELATED"/>
    <property type="match status" value="1"/>
</dbReference>
<accession>A0A378YB19</accession>
<dbReference type="PANTHER" id="PTHR30203">
    <property type="entry name" value="OUTER MEMBRANE CATION EFFLUX PROTEIN"/>
    <property type="match status" value="1"/>
</dbReference>
<name>A0A378YB19_9BURK</name>
<reference evidence="4 5" key="1">
    <citation type="submission" date="2018-06" db="EMBL/GenBank/DDBJ databases">
        <authorList>
            <consortium name="Pathogen Informatics"/>
            <person name="Doyle S."/>
        </authorList>
    </citation>
    <scope>NUCLEOTIDE SEQUENCE [LARGE SCALE GENOMIC DNA]</scope>
    <source>
        <strain evidence="4 5">NCTC13160</strain>
    </source>
</reference>
<dbReference type="NCBIfam" id="TIGR01845">
    <property type="entry name" value="outer_NodT"/>
    <property type="match status" value="1"/>
</dbReference>
<evidence type="ECO:0000256" key="2">
    <source>
        <dbReference type="RuleBase" id="RU362097"/>
    </source>
</evidence>
<comment type="subcellular location">
    <subcellularLocation>
        <location evidence="2">Cell membrane</location>
        <topology evidence="2">Lipid-anchor</topology>
    </subcellularLocation>
</comment>
<dbReference type="SUPFAM" id="SSF56954">
    <property type="entry name" value="Outer membrane efflux proteins (OEP)"/>
    <property type="match status" value="1"/>
</dbReference>
<feature type="coiled-coil region" evidence="3">
    <location>
        <begin position="427"/>
        <end position="454"/>
    </location>
</feature>
<evidence type="ECO:0000256" key="3">
    <source>
        <dbReference type="SAM" id="Coils"/>
    </source>
</evidence>
<dbReference type="OrthoDB" id="9770517at2"/>
<keyword evidence="2" id="KW-1134">Transmembrane beta strand</keyword>
<dbReference type="Gene3D" id="1.20.1600.10">
    <property type="entry name" value="Outer membrane efflux proteins (OEP)"/>
    <property type="match status" value="1"/>
</dbReference>
<dbReference type="EMBL" id="UGSG01000001">
    <property type="protein sequence ID" value="SUA74436.1"/>
    <property type="molecule type" value="Genomic_DNA"/>
</dbReference>
<keyword evidence="2" id="KW-0812">Transmembrane</keyword>
<keyword evidence="2" id="KW-0449">Lipoprotein</keyword>
<sequence length="531" mass="56548">MNSHASTSFGIPPSVLRAACLAVCVGSLAGCAVGPDYVPPGNALPDHFAGVVRLAQRDAFRTGVSDAPGSAPPSRAHETLDTWWTRFHDPALTSIIEQALAQNLDLQAAMARVVRARAQASAAGARQLPSLRLDGDISREHQSLDSPQGVVASTLPGYNRNMTVYDIGLGASWELDLFGGLRRSAQTASALAQVAQAQRDGVRVSLVAEAADAYFRVRAAQRRLAIAQDQIATDERLLDIVRLRFGDGLATEREVAQSEALLAQARTTLPPLRIERESQLNRLDVLMGVAPGTYAHKIDATTPADDRHVRPIAIPPIGDIGKPADLLRRRPDVIAAERRLAASNAQIGAALAEYYPKLSLSGVLGFETLAGGRVPGADTFQPLAALGLRWRLFDFGRIDAEVAQARGANAEALAEYRLAMLHATEDVENAIVTLVEIEQQRKDLAKAVDAQTRARDSAQAAYTGGAVSLYEVLDADRQLLTVRDADARAQADNARAAVATFRALGGGWQADAPALALTSPRASSPSRPSQD</sequence>
<dbReference type="InterPro" id="IPR003423">
    <property type="entry name" value="OMP_efflux"/>
</dbReference>
<comment type="similarity">
    <text evidence="1 2">Belongs to the outer membrane factor (OMF) (TC 1.B.17) family.</text>
</comment>
<dbReference type="GO" id="GO:0015562">
    <property type="term" value="F:efflux transmembrane transporter activity"/>
    <property type="evidence" value="ECO:0007669"/>
    <property type="project" value="InterPro"/>
</dbReference>
<dbReference type="AlphaFoldDB" id="A0A378YB19"/>
<keyword evidence="3" id="KW-0175">Coiled coil</keyword>
<dbReference type="Proteomes" id="UP000254573">
    <property type="component" value="Unassembled WGS sequence"/>
</dbReference>
<protein>
    <submittedName>
        <fullName evidence="4">Outer membrane protein oprM</fullName>
    </submittedName>
</protein>
<proteinExistence type="inferred from homology"/>
<evidence type="ECO:0000313" key="4">
    <source>
        <dbReference type="EMBL" id="SUA74436.1"/>
    </source>
</evidence>
<keyword evidence="2" id="KW-0472">Membrane</keyword>
<dbReference type="RefSeq" id="WP_081326880.1">
    <property type="nucleotide sequence ID" value="NZ_CP009553.3"/>
</dbReference>